<dbReference type="GO" id="GO:0008204">
    <property type="term" value="P:ergosterol metabolic process"/>
    <property type="evidence" value="ECO:0007669"/>
    <property type="project" value="TreeGrafter"/>
</dbReference>
<evidence type="ECO:0000256" key="7">
    <source>
        <dbReference type="ARBA" id="ARBA00023136"/>
    </source>
</evidence>
<evidence type="ECO:0000256" key="6">
    <source>
        <dbReference type="ARBA" id="ARBA00022989"/>
    </source>
</evidence>
<name>A0A9W4JC89_9EURO</name>
<evidence type="ECO:0000256" key="2">
    <source>
        <dbReference type="ARBA" id="ARBA00009010"/>
    </source>
</evidence>
<keyword evidence="6 12" id="KW-1133">Transmembrane helix</keyword>
<dbReference type="OrthoDB" id="10039049at2759"/>
<dbReference type="InterPro" id="IPR014371">
    <property type="entry name" value="Oat_ACAT_DAG_ARE"/>
</dbReference>
<evidence type="ECO:0000256" key="11">
    <source>
        <dbReference type="PIRSR" id="PIRSR000439-1"/>
    </source>
</evidence>
<organism evidence="13 14">
    <name type="scientific">Penicillium salamii</name>
    <dbReference type="NCBI Taxonomy" id="1612424"/>
    <lineage>
        <taxon>Eukaryota</taxon>
        <taxon>Fungi</taxon>
        <taxon>Dikarya</taxon>
        <taxon>Ascomycota</taxon>
        <taxon>Pezizomycotina</taxon>
        <taxon>Eurotiomycetes</taxon>
        <taxon>Eurotiomycetidae</taxon>
        <taxon>Eurotiales</taxon>
        <taxon>Aspergillaceae</taxon>
        <taxon>Penicillium</taxon>
    </lineage>
</organism>
<keyword evidence="3 10" id="KW-0808">Transferase</keyword>
<comment type="caution">
    <text evidence="13">The sequence shown here is derived from an EMBL/GenBank/DDBJ whole genome shotgun (WGS) entry which is preliminary data.</text>
</comment>
<evidence type="ECO:0000256" key="12">
    <source>
        <dbReference type="SAM" id="Phobius"/>
    </source>
</evidence>
<evidence type="ECO:0000256" key="4">
    <source>
        <dbReference type="ARBA" id="ARBA00022692"/>
    </source>
</evidence>
<comment type="function">
    <text evidence="9">Sterol O-acyltransferase that catalyzes the formation of stery esters.</text>
</comment>
<evidence type="ECO:0000313" key="13">
    <source>
        <dbReference type="EMBL" id="CAG8382016.1"/>
    </source>
</evidence>
<proteinExistence type="inferred from homology"/>
<keyword evidence="4 12" id="KW-0812">Transmembrane</keyword>
<dbReference type="GO" id="GO:0005789">
    <property type="term" value="C:endoplasmic reticulum membrane"/>
    <property type="evidence" value="ECO:0007669"/>
    <property type="project" value="UniProtKB-SubCell"/>
</dbReference>
<keyword evidence="5 10" id="KW-0256">Endoplasmic reticulum</keyword>
<dbReference type="AlphaFoldDB" id="A0A9W4JC89"/>
<evidence type="ECO:0000256" key="1">
    <source>
        <dbReference type="ARBA" id="ARBA00004477"/>
    </source>
</evidence>
<evidence type="ECO:0000313" key="14">
    <source>
        <dbReference type="Proteomes" id="UP001152646"/>
    </source>
</evidence>
<dbReference type="Pfam" id="PF03062">
    <property type="entry name" value="MBOAT"/>
    <property type="match status" value="1"/>
</dbReference>
<dbReference type="Proteomes" id="UP001152646">
    <property type="component" value="Unassembled WGS sequence"/>
</dbReference>
<evidence type="ECO:0000256" key="9">
    <source>
        <dbReference type="ARBA" id="ARBA00023568"/>
    </source>
</evidence>
<dbReference type="GO" id="GO:0034737">
    <property type="term" value="F:ergosterol O-acyltransferase activity"/>
    <property type="evidence" value="ECO:0007669"/>
    <property type="project" value="TreeGrafter"/>
</dbReference>
<evidence type="ECO:0000256" key="8">
    <source>
        <dbReference type="ARBA" id="ARBA00023315"/>
    </source>
</evidence>
<gene>
    <name evidence="13" type="ORF">PSALAMII_LOCUS6126</name>
</gene>
<dbReference type="PANTHER" id="PTHR10408:SF23">
    <property type="entry name" value="STEROL O-ACYLTRANSFERASE 1-RELATED"/>
    <property type="match status" value="1"/>
</dbReference>
<sequence>MPSRSNDEDSIQLTAFPKFKDGQVGCLLTAEDAQLLQGFLKQSRGKRSFRFQEVKLTRKANTLTALPTSSQFHGFFVLFWMGVALMLLKVAANNWRVYGSIWGKNEIVRLMMDKDVAVLGLTDLALCCSTGFGLLLQRAILSGFVRWNNLGWLVQNVWQAFYLGAVTWWSYHRDWPWTHTVFIMLHCLTMLMKQHSYASYNGYLSELYHKRETLKIRLGQLDPNHAGATSTADTTSTHDRNVEIADSKENDLRRRQRSSKLQNFAGSRETDQILSLVGTIDKGVQLEPDQVESFCRLIEQEINVLSEGLKGRCSQTDNYHPRNLTVKNFSDFISLPTLVYELEYPRTEKINWLYVAEKTAATFGIIVVMIAVSQSWIYPVVVHTVQMKEHGLTVQQRLREFPWVLSDLLFPFMMEYLLAFYVIWECVLNALAEITMFADREFYSDWWNSVSWDQFARDWNRPVHDFLFRHVYHSSIRAYRLSRVSASLITFLLSACVHELIMLCIFRRLRGYLLILQMSQLPLVALSRTSLMRDRHLLGNIFFWLGIFTAPSLLCSLYLII</sequence>
<reference evidence="13" key="1">
    <citation type="submission" date="2021-07" db="EMBL/GenBank/DDBJ databases">
        <authorList>
            <person name="Branca A.L. A."/>
        </authorList>
    </citation>
    <scope>NUCLEOTIDE SEQUENCE</scope>
</reference>
<evidence type="ECO:0000256" key="10">
    <source>
        <dbReference type="PIRNR" id="PIRNR000439"/>
    </source>
</evidence>
<comment type="subcellular location">
    <subcellularLocation>
        <location evidence="1 10">Endoplasmic reticulum membrane</location>
        <topology evidence="1 10">Multi-pass membrane protein</topology>
    </subcellularLocation>
</comment>
<keyword evidence="7 10" id="KW-0472">Membrane</keyword>
<feature type="transmembrane region" description="Helical" evidence="12">
    <location>
        <begin position="116"/>
        <end position="137"/>
    </location>
</feature>
<feature type="transmembrane region" description="Helical" evidence="12">
    <location>
        <begin position="538"/>
        <end position="560"/>
    </location>
</feature>
<protein>
    <recommendedName>
        <fullName evidence="10">O-acyltransferase</fullName>
    </recommendedName>
</protein>
<dbReference type="PIRSF" id="PIRSF000439">
    <property type="entry name" value="Oat_ACAT_DAG_ARE"/>
    <property type="match status" value="1"/>
</dbReference>
<dbReference type="PANTHER" id="PTHR10408">
    <property type="entry name" value="STEROL O-ACYLTRANSFERASE"/>
    <property type="match status" value="1"/>
</dbReference>
<dbReference type="EMBL" id="CAJVPA010000187">
    <property type="protein sequence ID" value="CAG8382016.1"/>
    <property type="molecule type" value="Genomic_DNA"/>
</dbReference>
<feature type="transmembrane region" description="Helical" evidence="12">
    <location>
        <begin position="408"/>
        <end position="432"/>
    </location>
</feature>
<feature type="transmembrane region" description="Helical" evidence="12">
    <location>
        <begin position="359"/>
        <end position="378"/>
    </location>
</feature>
<feature type="transmembrane region" description="Helical" evidence="12">
    <location>
        <begin position="149"/>
        <end position="169"/>
    </location>
</feature>
<keyword evidence="8 10" id="KW-0012">Acyltransferase</keyword>
<evidence type="ECO:0000256" key="5">
    <source>
        <dbReference type="ARBA" id="ARBA00022824"/>
    </source>
</evidence>
<feature type="active site" evidence="11">
    <location>
        <position position="498"/>
    </location>
</feature>
<dbReference type="InterPro" id="IPR004299">
    <property type="entry name" value="MBOAT_fam"/>
</dbReference>
<feature type="transmembrane region" description="Helical" evidence="12">
    <location>
        <begin position="484"/>
        <end position="503"/>
    </location>
</feature>
<evidence type="ECO:0000256" key="3">
    <source>
        <dbReference type="ARBA" id="ARBA00022679"/>
    </source>
</evidence>
<feature type="transmembrane region" description="Helical" evidence="12">
    <location>
        <begin position="75"/>
        <end position="96"/>
    </location>
</feature>
<comment type="similarity">
    <text evidence="2 10">Belongs to the membrane-bound acyltransferase family. Sterol o-acyltransferase subfamily.</text>
</comment>
<accession>A0A9W4JC89</accession>